<keyword evidence="6" id="KW-1015">Disulfide bond</keyword>
<dbReference type="CDD" id="cd02248">
    <property type="entry name" value="Peptidase_C1A"/>
    <property type="match status" value="1"/>
</dbReference>
<feature type="chain" id="PRO_5036225175" description="Cathepsin L" evidence="7">
    <location>
        <begin position="17"/>
        <end position="340"/>
    </location>
</feature>
<keyword evidence="4" id="KW-0788">Thiol protease</keyword>
<gene>
    <name evidence="11" type="ORF">JXQ802_LOCUS17364</name>
    <name evidence="10" type="ORF">PYM288_LOCUS13813</name>
</gene>
<evidence type="ECO:0000256" key="5">
    <source>
        <dbReference type="ARBA" id="ARBA00023145"/>
    </source>
</evidence>
<evidence type="ECO:0000313" key="11">
    <source>
        <dbReference type="EMBL" id="CAF1064790.1"/>
    </source>
</evidence>
<dbReference type="GO" id="GO:0006508">
    <property type="term" value="P:proteolysis"/>
    <property type="evidence" value="ECO:0007669"/>
    <property type="project" value="UniProtKB-KW"/>
</dbReference>
<feature type="signal peptide" evidence="7">
    <location>
        <begin position="1"/>
        <end position="16"/>
    </location>
</feature>
<evidence type="ECO:0000256" key="6">
    <source>
        <dbReference type="ARBA" id="ARBA00023157"/>
    </source>
</evidence>
<evidence type="ECO:0000259" key="9">
    <source>
        <dbReference type="SMART" id="SM00848"/>
    </source>
</evidence>
<dbReference type="InterPro" id="IPR039417">
    <property type="entry name" value="Peptidase_C1A_papain-like"/>
</dbReference>
<dbReference type="Pfam" id="PF00112">
    <property type="entry name" value="Peptidase_C1"/>
    <property type="match status" value="1"/>
</dbReference>
<keyword evidence="12" id="KW-1185">Reference proteome</keyword>
<dbReference type="SMART" id="SM00645">
    <property type="entry name" value="Pept_C1"/>
    <property type="match status" value="1"/>
</dbReference>
<organism evidence="11 12">
    <name type="scientific">Rotaria sordida</name>
    <dbReference type="NCBI Taxonomy" id="392033"/>
    <lineage>
        <taxon>Eukaryota</taxon>
        <taxon>Metazoa</taxon>
        <taxon>Spiralia</taxon>
        <taxon>Gnathifera</taxon>
        <taxon>Rotifera</taxon>
        <taxon>Eurotatoria</taxon>
        <taxon>Bdelloidea</taxon>
        <taxon>Philodinida</taxon>
        <taxon>Philodinidae</taxon>
        <taxon>Rotaria</taxon>
    </lineage>
</organism>
<dbReference type="Pfam" id="PF08246">
    <property type="entry name" value="Inhibitor_I29"/>
    <property type="match status" value="1"/>
</dbReference>
<dbReference type="SMART" id="SM00848">
    <property type="entry name" value="Inhibitor_I29"/>
    <property type="match status" value="1"/>
</dbReference>
<dbReference type="PROSITE" id="PS00139">
    <property type="entry name" value="THIOL_PROTEASE_CYS"/>
    <property type="match status" value="1"/>
</dbReference>
<dbReference type="Proteomes" id="UP000663854">
    <property type="component" value="Unassembled WGS sequence"/>
</dbReference>
<dbReference type="InterPro" id="IPR013128">
    <property type="entry name" value="Peptidase_C1A"/>
</dbReference>
<dbReference type="InterPro" id="IPR038765">
    <property type="entry name" value="Papain-like_cys_pep_sf"/>
</dbReference>
<comment type="similarity">
    <text evidence="1">Belongs to the peptidase C1 family.</text>
</comment>
<keyword evidence="5" id="KW-0865">Zymogen</keyword>
<dbReference type="InterPro" id="IPR013201">
    <property type="entry name" value="Prot_inhib_I29"/>
</dbReference>
<protein>
    <recommendedName>
        <fullName evidence="13">Cathepsin L</fullName>
    </recommendedName>
</protein>
<keyword evidence="2" id="KW-0645">Protease</keyword>
<dbReference type="InterPro" id="IPR000169">
    <property type="entry name" value="Pept_cys_AS"/>
</dbReference>
<evidence type="ECO:0000256" key="7">
    <source>
        <dbReference type="SAM" id="SignalP"/>
    </source>
</evidence>
<feature type="domain" description="Cathepsin propeptide inhibitor" evidence="9">
    <location>
        <begin position="26"/>
        <end position="86"/>
    </location>
</feature>
<reference evidence="11" key="1">
    <citation type="submission" date="2021-02" db="EMBL/GenBank/DDBJ databases">
        <authorList>
            <person name="Nowell W R."/>
        </authorList>
    </citation>
    <scope>NUCLEOTIDE SEQUENCE</scope>
</reference>
<dbReference type="FunFam" id="3.90.70.10:FF:000006">
    <property type="entry name" value="Cathepsin S"/>
    <property type="match status" value="1"/>
</dbReference>
<dbReference type="Gene3D" id="3.90.70.10">
    <property type="entry name" value="Cysteine proteinases"/>
    <property type="match status" value="1"/>
</dbReference>
<feature type="domain" description="Peptidase C1A papain C-terminal" evidence="8">
    <location>
        <begin position="119"/>
        <end position="339"/>
    </location>
</feature>
<dbReference type="EMBL" id="CAJNOH010000287">
    <property type="protein sequence ID" value="CAF0984938.1"/>
    <property type="molecule type" value="Genomic_DNA"/>
</dbReference>
<evidence type="ECO:0000259" key="8">
    <source>
        <dbReference type="SMART" id="SM00645"/>
    </source>
</evidence>
<accession>A0A814LG68</accession>
<sequence length="340" mass="38163">MHLLLFFICILTVSQATNDNQQTALWNLFKRVHKKQYANILEEQYRFVVFTDNLAMIDRHNHEADIGLHSYTLKINQFADMTHEEFVRKMLNGVKMPSKTDYMKKSNKNSFHRPSDVDIPAAVDWRKKGAVTKVIENQGQCGSCWAFTATGALEGQHFLKTGKLVRLSAQNLMDCSGEFGNQGCNGGWMDASFQYIKANKGIDTEASYPYEAKDGNCRFNPKTVGATDTGFVDLPKENETALQIAIATVGPISVAVDASHSSFQFYSSGVYDEPQCSSTNIDHSFILVGYDTFKNSTVKKDYYIAKNSWGDAWGDKGYIWMSRNKHNQCGIANIGSYPLV</sequence>
<dbReference type="PRINTS" id="PR00705">
    <property type="entry name" value="PAPAIN"/>
</dbReference>
<evidence type="ECO:0000313" key="10">
    <source>
        <dbReference type="EMBL" id="CAF0984938.1"/>
    </source>
</evidence>
<comment type="caution">
    <text evidence="11">The sequence shown here is derived from an EMBL/GenBank/DDBJ whole genome shotgun (WGS) entry which is preliminary data.</text>
</comment>
<keyword evidence="3" id="KW-0378">Hydrolase</keyword>
<evidence type="ECO:0000256" key="4">
    <source>
        <dbReference type="ARBA" id="ARBA00022807"/>
    </source>
</evidence>
<dbReference type="GO" id="GO:0008234">
    <property type="term" value="F:cysteine-type peptidase activity"/>
    <property type="evidence" value="ECO:0007669"/>
    <property type="project" value="UniProtKB-KW"/>
</dbReference>
<keyword evidence="7" id="KW-0732">Signal</keyword>
<evidence type="ECO:0000256" key="1">
    <source>
        <dbReference type="ARBA" id="ARBA00008455"/>
    </source>
</evidence>
<dbReference type="InterPro" id="IPR000668">
    <property type="entry name" value="Peptidase_C1A_C"/>
</dbReference>
<proteinExistence type="inferred from homology"/>
<dbReference type="PANTHER" id="PTHR12411">
    <property type="entry name" value="CYSTEINE PROTEASE FAMILY C1-RELATED"/>
    <property type="match status" value="1"/>
</dbReference>
<dbReference type="EMBL" id="CAJNOL010000438">
    <property type="protein sequence ID" value="CAF1064790.1"/>
    <property type="molecule type" value="Genomic_DNA"/>
</dbReference>
<evidence type="ECO:0008006" key="13">
    <source>
        <dbReference type="Google" id="ProtNLM"/>
    </source>
</evidence>
<dbReference type="Proteomes" id="UP000663870">
    <property type="component" value="Unassembled WGS sequence"/>
</dbReference>
<dbReference type="AlphaFoldDB" id="A0A814LG68"/>
<dbReference type="SUPFAM" id="SSF54001">
    <property type="entry name" value="Cysteine proteinases"/>
    <property type="match status" value="1"/>
</dbReference>
<evidence type="ECO:0000313" key="12">
    <source>
        <dbReference type="Proteomes" id="UP000663870"/>
    </source>
</evidence>
<evidence type="ECO:0000256" key="3">
    <source>
        <dbReference type="ARBA" id="ARBA00022801"/>
    </source>
</evidence>
<name>A0A814LG68_9BILA</name>
<evidence type="ECO:0000256" key="2">
    <source>
        <dbReference type="ARBA" id="ARBA00022670"/>
    </source>
</evidence>